<sequence>MAWISCFCLYSKKNKERQLPSLMIQNCFVFTSSSALLHSSNHISP</sequence>
<reference evidence="1" key="2">
    <citation type="journal article" date="2015" name="Fish Shellfish Immunol.">
        <title>Early steps in the European eel (Anguilla anguilla)-Vibrio vulnificus interaction in the gills: Role of the RtxA13 toxin.</title>
        <authorList>
            <person name="Callol A."/>
            <person name="Pajuelo D."/>
            <person name="Ebbesson L."/>
            <person name="Teles M."/>
            <person name="MacKenzie S."/>
            <person name="Amaro C."/>
        </authorList>
    </citation>
    <scope>NUCLEOTIDE SEQUENCE</scope>
</reference>
<evidence type="ECO:0000313" key="1">
    <source>
        <dbReference type="EMBL" id="JAH53785.1"/>
    </source>
</evidence>
<accession>A0A0E9TLS3</accession>
<organism evidence="1">
    <name type="scientific">Anguilla anguilla</name>
    <name type="common">European freshwater eel</name>
    <name type="synonym">Muraena anguilla</name>
    <dbReference type="NCBI Taxonomy" id="7936"/>
    <lineage>
        <taxon>Eukaryota</taxon>
        <taxon>Metazoa</taxon>
        <taxon>Chordata</taxon>
        <taxon>Craniata</taxon>
        <taxon>Vertebrata</taxon>
        <taxon>Euteleostomi</taxon>
        <taxon>Actinopterygii</taxon>
        <taxon>Neopterygii</taxon>
        <taxon>Teleostei</taxon>
        <taxon>Anguilliformes</taxon>
        <taxon>Anguillidae</taxon>
        <taxon>Anguilla</taxon>
    </lineage>
</organism>
<proteinExistence type="predicted"/>
<dbReference type="EMBL" id="GBXM01054792">
    <property type="protein sequence ID" value="JAH53785.1"/>
    <property type="molecule type" value="Transcribed_RNA"/>
</dbReference>
<reference evidence="1" key="1">
    <citation type="submission" date="2014-11" db="EMBL/GenBank/DDBJ databases">
        <authorList>
            <person name="Amaro Gonzalez C."/>
        </authorList>
    </citation>
    <scope>NUCLEOTIDE SEQUENCE</scope>
</reference>
<dbReference type="AlphaFoldDB" id="A0A0E9TLS3"/>
<name>A0A0E9TLS3_ANGAN</name>
<protein>
    <submittedName>
        <fullName evidence="1">Uncharacterized protein</fullName>
    </submittedName>
</protein>